<dbReference type="InterPro" id="IPR032710">
    <property type="entry name" value="NTF2-like_dom_sf"/>
</dbReference>
<gene>
    <name evidence="1" type="ORF">MSEDJ_18250</name>
</gene>
<protein>
    <recommendedName>
        <fullName evidence="3">DUF4878 domain-containing protein</fullName>
    </recommendedName>
</protein>
<sequence>MSYPPPPRRRNRIALIVTGLALLAVVALVVVVVVASPGAITGTAVRSPSEQLTDEEQIEASVEAFEKAWNDGDFSAFDPVLCSGAKATDEFTEDEFLEARDMGGKLNLTVESVDVDGDEATADVANEGENNQDITLVREDGEWKWCQF</sequence>
<dbReference type="EMBL" id="AP022588">
    <property type="protein sequence ID" value="BBY27729.1"/>
    <property type="molecule type" value="Genomic_DNA"/>
</dbReference>
<organism evidence="1 2">
    <name type="scientific">Mycolicibacterium sediminis</name>
    <dbReference type="NCBI Taxonomy" id="1286180"/>
    <lineage>
        <taxon>Bacteria</taxon>
        <taxon>Bacillati</taxon>
        <taxon>Actinomycetota</taxon>
        <taxon>Actinomycetes</taxon>
        <taxon>Mycobacteriales</taxon>
        <taxon>Mycobacteriaceae</taxon>
        <taxon>Mycolicibacterium</taxon>
    </lineage>
</organism>
<dbReference type="Gene3D" id="3.10.450.50">
    <property type="match status" value="1"/>
</dbReference>
<dbReference type="SUPFAM" id="SSF54427">
    <property type="entry name" value="NTF2-like"/>
    <property type="match status" value="1"/>
</dbReference>
<evidence type="ECO:0000313" key="2">
    <source>
        <dbReference type="Proteomes" id="UP000467193"/>
    </source>
</evidence>
<dbReference type="KEGG" id="msei:MSEDJ_18250"/>
<evidence type="ECO:0000313" key="1">
    <source>
        <dbReference type="EMBL" id="BBY27729.1"/>
    </source>
</evidence>
<accession>A0A7I7QMW4</accession>
<dbReference type="Proteomes" id="UP000467193">
    <property type="component" value="Chromosome"/>
</dbReference>
<evidence type="ECO:0008006" key="3">
    <source>
        <dbReference type="Google" id="ProtNLM"/>
    </source>
</evidence>
<reference evidence="1 2" key="1">
    <citation type="journal article" date="2019" name="Emerg. Microbes Infect.">
        <title>Comprehensive subspecies identification of 175 nontuberculous mycobacteria species based on 7547 genomic profiles.</title>
        <authorList>
            <person name="Matsumoto Y."/>
            <person name="Kinjo T."/>
            <person name="Motooka D."/>
            <person name="Nabeya D."/>
            <person name="Jung N."/>
            <person name="Uechi K."/>
            <person name="Horii T."/>
            <person name="Iida T."/>
            <person name="Fujita J."/>
            <person name="Nakamura S."/>
        </authorList>
    </citation>
    <scope>NUCLEOTIDE SEQUENCE [LARGE SCALE GENOMIC DNA]</scope>
    <source>
        <strain evidence="1 2">JCM 17899</strain>
    </source>
</reference>
<keyword evidence="2" id="KW-1185">Reference proteome</keyword>
<proteinExistence type="predicted"/>
<dbReference type="AlphaFoldDB" id="A0A7I7QMW4"/>
<dbReference type="RefSeq" id="WP_163796583.1">
    <property type="nucleotide sequence ID" value="NZ_AP022588.1"/>
</dbReference>
<name>A0A7I7QMW4_9MYCO</name>